<evidence type="ECO:0000256" key="6">
    <source>
        <dbReference type="ARBA" id="ARBA00022777"/>
    </source>
</evidence>
<evidence type="ECO:0000256" key="3">
    <source>
        <dbReference type="ARBA" id="ARBA00022553"/>
    </source>
</evidence>
<dbReference type="Pfam" id="PF07730">
    <property type="entry name" value="HisKA_3"/>
    <property type="match status" value="1"/>
</dbReference>
<protein>
    <recommendedName>
        <fullName evidence="2">histidine kinase</fullName>
        <ecNumber evidence="2">2.7.13.3</ecNumber>
    </recommendedName>
</protein>
<feature type="transmembrane region" description="Helical" evidence="10">
    <location>
        <begin position="45"/>
        <end position="68"/>
    </location>
</feature>
<evidence type="ECO:0000256" key="7">
    <source>
        <dbReference type="ARBA" id="ARBA00022840"/>
    </source>
</evidence>
<feature type="compositionally biased region" description="Low complexity" evidence="9">
    <location>
        <begin position="231"/>
        <end position="246"/>
    </location>
</feature>
<feature type="transmembrane region" description="Helical" evidence="10">
    <location>
        <begin position="74"/>
        <end position="92"/>
    </location>
</feature>
<dbReference type="PANTHER" id="PTHR24421:SF10">
    <property type="entry name" value="NITRATE_NITRITE SENSOR PROTEIN NARQ"/>
    <property type="match status" value="1"/>
</dbReference>
<feature type="domain" description="Signal transduction histidine kinase subgroup 3 dimerisation and phosphoacceptor" evidence="11">
    <location>
        <begin position="154"/>
        <end position="217"/>
    </location>
</feature>
<dbReference type="InterPro" id="IPR050482">
    <property type="entry name" value="Sensor_HK_TwoCompSys"/>
</dbReference>
<dbReference type="InterPro" id="IPR011712">
    <property type="entry name" value="Sig_transdc_His_kin_sub3_dim/P"/>
</dbReference>
<dbReference type="PANTHER" id="PTHR24421">
    <property type="entry name" value="NITRATE/NITRITE SENSOR PROTEIN NARX-RELATED"/>
    <property type="match status" value="1"/>
</dbReference>
<dbReference type="GO" id="GO:0046983">
    <property type="term" value="F:protein dimerization activity"/>
    <property type="evidence" value="ECO:0007669"/>
    <property type="project" value="InterPro"/>
</dbReference>
<evidence type="ECO:0000256" key="2">
    <source>
        <dbReference type="ARBA" id="ARBA00012438"/>
    </source>
</evidence>
<dbReference type="EMBL" id="CP054929">
    <property type="protein sequence ID" value="QKW54851.1"/>
    <property type="molecule type" value="Genomic_DNA"/>
</dbReference>
<dbReference type="CDD" id="cd16917">
    <property type="entry name" value="HATPase_UhpB-NarQ-NarX-like"/>
    <property type="match status" value="1"/>
</dbReference>
<keyword evidence="6 12" id="KW-0418">Kinase</keyword>
<dbReference type="Gene3D" id="1.20.5.1930">
    <property type="match status" value="1"/>
</dbReference>
<reference evidence="12 13" key="1">
    <citation type="submission" date="2020-06" db="EMBL/GenBank/DDBJ databases">
        <title>Genome mining for natural products.</title>
        <authorList>
            <person name="Zhang B."/>
            <person name="Shi J."/>
            <person name="Ge H."/>
        </authorList>
    </citation>
    <scope>NUCLEOTIDE SEQUENCE [LARGE SCALE GENOMIC DNA]</scope>
    <source>
        <strain evidence="12 13">NA00687</strain>
    </source>
</reference>
<evidence type="ECO:0000256" key="8">
    <source>
        <dbReference type="ARBA" id="ARBA00023012"/>
    </source>
</evidence>
<keyword evidence="4" id="KW-0808">Transferase</keyword>
<dbReference type="Gene3D" id="3.30.565.10">
    <property type="entry name" value="Histidine kinase-like ATPase, C-terminal domain"/>
    <property type="match status" value="1"/>
</dbReference>
<dbReference type="GO" id="GO:0005524">
    <property type="term" value="F:ATP binding"/>
    <property type="evidence" value="ECO:0007669"/>
    <property type="project" value="UniProtKB-KW"/>
</dbReference>
<evidence type="ECO:0000313" key="12">
    <source>
        <dbReference type="EMBL" id="QKW54851.1"/>
    </source>
</evidence>
<evidence type="ECO:0000256" key="9">
    <source>
        <dbReference type="SAM" id="MobiDB-lite"/>
    </source>
</evidence>
<keyword evidence="13" id="KW-1185">Reference proteome</keyword>
<feature type="compositionally biased region" description="Low complexity" evidence="9">
    <location>
        <begin position="271"/>
        <end position="283"/>
    </location>
</feature>
<evidence type="ECO:0000256" key="5">
    <source>
        <dbReference type="ARBA" id="ARBA00022741"/>
    </source>
</evidence>
<comment type="catalytic activity">
    <reaction evidence="1">
        <text>ATP + protein L-histidine = ADP + protein N-phospho-L-histidine.</text>
        <dbReference type="EC" id="2.7.13.3"/>
    </reaction>
</comment>
<evidence type="ECO:0000313" key="13">
    <source>
        <dbReference type="Proteomes" id="UP000509303"/>
    </source>
</evidence>
<dbReference type="EC" id="2.7.13.3" evidence="2"/>
<organism evidence="12 13">
    <name type="scientific">Streptomyces buecherae</name>
    <dbReference type="NCBI Taxonomy" id="2763006"/>
    <lineage>
        <taxon>Bacteria</taxon>
        <taxon>Bacillati</taxon>
        <taxon>Actinomycetota</taxon>
        <taxon>Actinomycetes</taxon>
        <taxon>Kitasatosporales</taxon>
        <taxon>Streptomycetaceae</taxon>
        <taxon>Streptomyces</taxon>
    </lineage>
</organism>
<feature type="compositionally biased region" description="Basic residues" evidence="9">
    <location>
        <begin position="257"/>
        <end position="266"/>
    </location>
</feature>
<proteinExistence type="predicted"/>
<keyword evidence="5" id="KW-0547">Nucleotide-binding</keyword>
<feature type="region of interest" description="Disordered" evidence="9">
    <location>
        <begin position="222"/>
        <end position="309"/>
    </location>
</feature>
<keyword evidence="3" id="KW-0597">Phosphoprotein</keyword>
<evidence type="ECO:0000256" key="10">
    <source>
        <dbReference type="SAM" id="Phobius"/>
    </source>
</evidence>
<dbReference type="Proteomes" id="UP000509303">
    <property type="component" value="Chromosome"/>
</dbReference>
<evidence type="ECO:0000256" key="4">
    <source>
        <dbReference type="ARBA" id="ARBA00022679"/>
    </source>
</evidence>
<sequence length="439" mass="46761">MTAGSVVEDPDLSELWIFVDQVLGMLACAALWFRRRWPVPLAAAMLLASTASHFVIGPSLVVMFTVAVHRPFRPVAVIGALAFASSLVNGLVHTDPDLGYVGSVLTGALLCSTAIGWGMFVRSRRQLVISLRERAHRAESEAALRAERVQRLTRERIAREMHDVLAHRLSLLSVHAGALEYRPDAPPQDIAQAAGVIRASAHQALEDLREVIGVLRAPIGQPAAGASTPMAADGAPSPTAGAGTASEPRPGTEVRTRPSRFRRPRRERAANRAGRASGAASTPHAQQAPPAARGPWDGAEPSRPQPTLADLPRLVEESRQAAMRVALHDEREACDPVPAATGRTAYRIVQEGLTNARKHAPDAAVTVRVAGAPERGLTVEVRDRPVARDGRPRRAEPIPGSGQGLIGLAERASLAGGGLESRAVEDGGFLLRAWLPWPS</sequence>
<keyword evidence="10" id="KW-0472">Membrane</keyword>
<dbReference type="GO" id="GO:0000155">
    <property type="term" value="F:phosphorelay sensor kinase activity"/>
    <property type="evidence" value="ECO:0007669"/>
    <property type="project" value="InterPro"/>
</dbReference>
<dbReference type="InterPro" id="IPR036890">
    <property type="entry name" value="HATPase_C_sf"/>
</dbReference>
<gene>
    <name evidence="12" type="ORF">HUT08_29040</name>
</gene>
<evidence type="ECO:0000256" key="1">
    <source>
        <dbReference type="ARBA" id="ARBA00000085"/>
    </source>
</evidence>
<keyword evidence="7" id="KW-0067">ATP-binding</keyword>
<dbReference type="SUPFAM" id="SSF55874">
    <property type="entry name" value="ATPase domain of HSP90 chaperone/DNA topoisomerase II/histidine kinase"/>
    <property type="match status" value="1"/>
</dbReference>
<evidence type="ECO:0000259" key="11">
    <source>
        <dbReference type="Pfam" id="PF07730"/>
    </source>
</evidence>
<accession>A0A7H8NJX1</accession>
<feature type="transmembrane region" description="Helical" evidence="10">
    <location>
        <begin position="15"/>
        <end position="33"/>
    </location>
</feature>
<feature type="transmembrane region" description="Helical" evidence="10">
    <location>
        <begin position="99"/>
        <end position="120"/>
    </location>
</feature>
<keyword evidence="10" id="KW-1133">Transmembrane helix</keyword>
<name>A0A7H8NJX1_9ACTN</name>
<keyword evidence="8" id="KW-0902">Two-component regulatory system</keyword>
<keyword evidence="10" id="KW-0812">Transmembrane</keyword>
<dbReference type="AlphaFoldDB" id="A0A7H8NJX1"/>
<dbReference type="GO" id="GO:0016020">
    <property type="term" value="C:membrane"/>
    <property type="evidence" value="ECO:0007669"/>
    <property type="project" value="InterPro"/>
</dbReference>